<dbReference type="GO" id="GO:0009653">
    <property type="term" value="P:anatomical structure morphogenesis"/>
    <property type="evidence" value="ECO:0007669"/>
    <property type="project" value="UniProtKB-ARBA"/>
</dbReference>
<dbReference type="OMA" id="IPYIVHW"/>
<dbReference type="InterPro" id="IPR003961">
    <property type="entry name" value="FN3_dom"/>
</dbReference>
<dbReference type="EMBL" id="UFQT01000380">
    <property type="protein sequence ID" value="SSX23751.1"/>
    <property type="molecule type" value="Genomic_DNA"/>
</dbReference>
<name>A0A336M353_CULSO</name>
<dbReference type="SMART" id="SM00409">
    <property type="entry name" value="IG"/>
    <property type="match status" value="4"/>
</dbReference>
<gene>
    <name evidence="7" type="primary">CSON009561</name>
</gene>
<evidence type="ECO:0000313" key="7">
    <source>
        <dbReference type="EMBL" id="SSX23751.1"/>
    </source>
</evidence>
<feature type="signal peptide" evidence="4">
    <location>
        <begin position="1"/>
        <end position="22"/>
    </location>
</feature>
<dbReference type="Pfam" id="PF13927">
    <property type="entry name" value="Ig_3"/>
    <property type="match status" value="2"/>
</dbReference>
<evidence type="ECO:0000256" key="1">
    <source>
        <dbReference type="ARBA" id="ARBA00022737"/>
    </source>
</evidence>
<feature type="transmembrane region" description="Helical" evidence="3">
    <location>
        <begin position="627"/>
        <end position="647"/>
    </location>
</feature>
<dbReference type="VEuPathDB" id="VectorBase:CSON009561"/>
<dbReference type="GO" id="GO:0098609">
    <property type="term" value="P:cell-cell adhesion"/>
    <property type="evidence" value="ECO:0007669"/>
    <property type="project" value="TreeGrafter"/>
</dbReference>
<dbReference type="PANTHER" id="PTHR44170:SF6">
    <property type="entry name" value="CONTACTIN"/>
    <property type="match status" value="1"/>
</dbReference>
<evidence type="ECO:0000259" key="5">
    <source>
        <dbReference type="PROSITE" id="PS50835"/>
    </source>
</evidence>
<dbReference type="SUPFAM" id="SSF49265">
    <property type="entry name" value="Fibronectin type III"/>
    <property type="match status" value="1"/>
</dbReference>
<feature type="domain" description="Ig-like" evidence="5">
    <location>
        <begin position="320"/>
        <end position="410"/>
    </location>
</feature>
<feature type="domain" description="Ig-like" evidence="5">
    <location>
        <begin position="240"/>
        <end position="314"/>
    </location>
</feature>
<feature type="domain" description="Fibronectin type-III" evidence="6">
    <location>
        <begin position="415"/>
        <end position="506"/>
    </location>
</feature>
<feature type="chain" id="PRO_5016394282" evidence="4">
    <location>
        <begin position="23"/>
        <end position="655"/>
    </location>
</feature>
<dbReference type="InterPro" id="IPR003598">
    <property type="entry name" value="Ig_sub2"/>
</dbReference>
<dbReference type="SUPFAM" id="SSF48726">
    <property type="entry name" value="Immunoglobulin"/>
    <property type="match status" value="4"/>
</dbReference>
<dbReference type="InterPro" id="IPR036179">
    <property type="entry name" value="Ig-like_dom_sf"/>
</dbReference>
<evidence type="ECO:0000256" key="2">
    <source>
        <dbReference type="ARBA" id="ARBA00023157"/>
    </source>
</evidence>
<evidence type="ECO:0000259" key="6">
    <source>
        <dbReference type="PROSITE" id="PS50853"/>
    </source>
</evidence>
<accession>A0A336M353</accession>
<dbReference type="PANTHER" id="PTHR44170">
    <property type="entry name" value="PROTEIN SIDEKICK"/>
    <property type="match status" value="1"/>
</dbReference>
<dbReference type="CDD" id="cd00096">
    <property type="entry name" value="Ig"/>
    <property type="match status" value="1"/>
</dbReference>
<dbReference type="SMART" id="SM00408">
    <property type="entry name" value="IGc2"/>
    <property type="match status" value="4"/>
</dbReference>
<dbReference type="InterPro" id="IPR036116">
    <property type="entry name" value="FN3_sf"/>
</dbReference>
<dbReference type="AlphaFoldDB" id="A0A336M353"/>
<dbReference type="InterPro" id="IPR007110">
    <property type="entry name" value="Ig-like_dom"/>
</dbReference>
<reference evidence="7" key="1">
    <citation type="submission" date="2018-07" db="EMBL/GenBank/DDBJ databases">
        <authorList>
            <person name="Quirk P.G."/>
            <person name="Krulwich T.A."/>
        </authorList>
    </citation>
    <scope>NUCLEOTIDE SEQUENCE</scope>
</reference>
<evidence type="ECO:0000256" key="4">
    <source>
        <dbReference type="SAM" id="SignalP"/>
    </source>
</evidence>
<keyword evidence="3" id="KW-0472">Membrane</keyword>
<feature type="domain" description="Ig-like" evidence="5">
    <location>
        <begin position="39"/>
        <end position="121"/>
    </location>
</feature>
<keyword evidence="3" id="KW-1133">Transmembrane helix</keyword>
<dbReference type="SMART" id="SM00060">
    <property type="entry name" value="FN3"/>
    <property type="match status" value="2"/>
</dbReference>
<dbReference type="InterPro" id="IPR003599">
    <property type="entry name" value="Ig_sub"/>
</dbReference>
<dbReference type="Gene3D" id="2.60.40.10">
    <property type="entry name" value="Immunoglobulins"/>
    <property type="match status" value="6"/>
</dbReference>
<feature type="domain" description="Ig-like" evidence="5">
    <location>
        <begin position="128"/>
        <end position="229"/>
    </location>
</feature>
<dbReference type="GO" id="GO:0016020">
    <property type="term" value="C:membrane"/>
    <property type="evidence" value="ECO:0007669"/>
    <property type="project" value="UniProtKB-SubCell"/>
</dbReference>
<dbReference type="FunFam" id="2.60.40.10:FF:001149">
    <property type="entry name" value="Turtle, isoform H"/>
    <property type="match status" value="1"/>
</dbReference>
<dbReference type="PROSITE" id="PS50853">
    <property type="entry name" value="FN3"/>
    <property type="match status" value="2"/>
</dbReference>
<sequence>MLKKFVILITILISNQISFVFNFLEENTHRITYLEGRVGEYVIFNCHIDFPQDLEMPYSLFWYKDGKEIFSWYDGVFNSAGSYIGRIILVENYKGFPKLGKASINLTSIRETDSGWYQCKAYFPNRTPSTVNNGSWFHLAVDGNTLLKIPPINQTVMEGDPAMFRCIVKNPDTMYVEWFKDNRPLIEYTDLSYRSSMDRDGSILIGNTVMSDLGEYQCKVRSKNKAKVIYAPKEVYFPYGRPGILDCHFRSNPPLTNLRWEKDGFLFDPYNVQGVFYKKNGSLFYNRVSDEHGGRYTCTPYNALGTQGSSPIIHVIVQRPPVFKIKPKQIYITKLGEEVELHCEARDATNENLLQPVEWIRKDGHPLPKGRFELNEGNLTIRNIKESDRGIYSCITRNKAASISVDSEIMIENVSPMAPYNLTANSSSSAITLRWVPGYIRSYLSYHVWYRSVIAQEWRATKADFDTETTIYNLEPSHEYEFMVLSQDLYGDGLFSRAFRYATKPLSYSEPIDNFDNGEMAPFSQIGPPQNLTLEINEDGDYVLTWERPEYGIEGLRYYILRWWKEPENVLFGEVKTPHYAYTVEHLREDEVYRFQVFSLSTTDYLAGSNEVTILVPPYNRIRATTIGSAIGVFIILSAIAAGILYMRRSFQRLK</sequence>
<dbReference type="Pfam" id="PF00041">
    <property type="entry name" value="fn3"/>
    <property type="match status" value="2"/>
</dbReference>
<keyword evidence="3" id="KW-0812">Transmembrane</keyword>
<evidence type="ECO:0000256" key="3">
    <source>
        <dbReference type="SAM" id="Phobius"/>
    </source>
</evidence>
<keyword evidence="1" id="KW-0677">Repeat</keyword>
<feature type="domain" description="Fibronectin type-III" evidence="6">
    <location>
        <begin position="528"/>
        <end position="619"/>
    </location>
</feature>
<dbReference type="CDD" id="cd00063">
    <property type="entry name" value="FN3"/>
    <property type="match status" value="2"/>
</dbReference>
<proteinExistence type="predicted"/>
<dbReference type="Pfam" id="PF13895">
    <property type="entry name" value="Ig_2"/>
    <property type="match status" value="1"/>
</dbReference>
<dbReference type="InterPro" id="IPR013783">
    <property type="entry name" value="Ig-like_fold"/>
</dbReference>
<organism evidence="7">
    <name type="scientific">Culicoides sonorensis</name>
    <name type="common">Biting midge</name>
    <dbReference type="NCBI Taxonomy" id="179676"/>
    <lineage>
        <taxon>Eukaryota</taxon>
        <taxon>Metazoa</taxon>
        <taxon>Ecdysozoa</taxon>
        <taxon>Arthropoda</taxon>
        <taxon>Hexapoda</taxon>
        <taxon>Insecta</taxon>
        <taxon>Pterygota</taxon>
        <taxon>Neoptera</taxon>
        <taxon>Endopterygota</taxon>
        <taxon>Diptera</taxon>
        <taxon>Nematocera</taxon>
        <taxon>Chironomoidea</taxon>
        <taxon>Ceratopogonidae</taxon>
        <taxon>Ceratopogoninae</taxon>
        <taxon>Culicoides</taxon>
        <taxon>Monoculicoides</taxon>
    </lineage>
</organism>
<keyword evidence="2" id="KW-1015">Disulfide bond</keyword>
<keyword evidence="4" id="KW-0732">Signal</keyword>
<dbReference type="PROSITE" id="PS50835">
    <property type="entry name" value="IG_LIKE"/>
    <property type="match status" value="4"/>
</dbReference>
<protein>
    <submittedName>
        <fullName evidence="7">CSON009561 protein</fullName>
    </submittedName>
</protein>
<dbReference type="GO" id="GO:0030154">
    <property type="term" value="P:cell differentiation"/>
    <property type="evidence" value="ECO:0007669"/>
    <property type="project" value="UniProtKB-ARBA"/>
</dbReference>